<keyword evidence="3" id="KW-1185">Reference proteome</keyword>
<comment type="caution">
    <text evidence="2">The sequence shown here is derived from an EMBL/GenBank/DDBJ whole genome shotgun (WGS) entry which is preliminary data.</text>
</comment>
<dbReference type="Proteomes" id="UP000192578">
    <property type="component" value="Unassembled WGS sequence"/>
</dbReference>
<dbReference type="EMBL" id="MTYJ01000023">
    <property type="protein sequence ID" value="OQV21433.1"/>
    <property type="molecule type" value="Genomic_DNA"/>
</dbReference>
<protein>
    <submittedName>
        <fullName evidence="2">Uncharacterized protein</fullName>
    </submittedName>
</protein>
<evidence type="ECO:0000313" key="3">
    <source>
        <dbReference type="Proteomes" id="UP000192578"/>
    </source>
</evidence>
<organism evidence="2 3">
    <name type="scientific">Hypsibius exemplaris</name>
    <name type="common">Freshwater tardigrade</name>
    <dbReference type="NCBI Taxonomy" id="2072580"/>
    <lineage>
        <taxon>Eukaryota</taxon>
        <taxon>Metazoa</taxon>
        <taxon>Ecdysozoa</taxon>
        <taxon>Tardigrada</taxon>
        <taxon>Eutardigrada</taxon>
        <taxon>Parachela</taxon>
        <taxon>Hypsibioidea</taxon>
        <taxon>Hypsibiidae</taxon>
        <taxon>Hypsibius</taxon>
    </lineage>
</organism>
<gene>
    <name evidence="2" type="ORF">BV898_04640</name>
</gene>
<evidence type="ECO:0000313" key="2">
    <source>
        <dbReference type="EMBL" id="OQV21433.1"/>
    </source>
</evidence>
<proteinExistence type="predicted"/>
<keyword evidence="1" id="KW-0732">Signal</keyword>
<evidence type="ECO:0000256" key="1">
    <source>
        <dbReference type="SAM" id="SignalP"/>
    </source>
</evidence>
<feature type="chain" id="PRO_5012280491" evidence="1">
    <location>
        <begin position="24"/>
        <end position="82"/>
    </location>
</feature>
<reference evidence="3" key="1">
    <citation type="submission" date="2017-01" db="EMBL/GenBank/DDBJ databases">
        <title>Comparative genomics of anhydrobiosis in the tardigrade Hypsibius dujardini.</title>
        <authorList>
            <person name="Yoshida Y."/>
            <person name="Koutsovoulos G."/>
            <person name="Laetsch D."/>
            <person name="Stevens L."/>
            <person name="Kumar S."/>
            <person name="Horikawa D."/>
            <person name="Ishino K."/>
            <person name="Komine S."/>
            <person name="Tomita M."/>
            <person name="Blaxter M."/>
            <person name="Arakawa K."/>
        </authorList>
    </citation>
    <scope>NUCLEOTIDE SEQUENCE [LARGE SCALE GENOMIC DNA]</scope>
    <source>
        <strain evidence="3">Z151</strain>
    </source>
</reference>
<name>A0A1W0X1U2_HYPEX</name>
<dbReference type="AlphaFoldDB" id="A0A1W0X1U2"/>
<accession>A0A1W0X1U2</accession>
<feature type="signal peptide" evidence="1">
    <location>
        <begin position="1"/>
        <end position="23"/>
    </location>
</feature>
<sequence length="82" mass="8811">MMSGLWAIVVCLTVVFGFHEAEAGYMYGLGFSPIIQSMRGTGGNYGFGYPYSPYAYNYGNAYQGGGANGANGFYGYGFPYYG</sequence>